<dbReference type="PANTHER" id="PTHR42792">
    <property type="entry name" value="FLAGELLIN"/>
    <property type="match status" value="1"/>
</dbReference>
<dbReference type="SUPFAM" id="SSF64518">
    <property type="entry name" value="Phase 1 flagellin"/>
    <property type="match status" value="1"/>
</dbReference>
<evidence type="ECO:0000256" key="3">
    <source>
        <dbReference type="RuleBase" id="RU362073"/>
    </source>
</evidence>
<keyword evidence="6" id="KW-0966">Cell projection</keyword>
<gene>
    <name evidence="6" type="ORF">KJB30_09015</name>
</gene>
<sequence length="300" mass="32304">MRVTANMSADSSLYNIQQGRKKLDRLQELTSSGSYINKPSDDPIGSNLLLDVGDKLRAGTQYLSNIKKSQIWQEFANTALTGMADTMRLAKQQVATITAGSNDPVERQNAVSQLQTLKQQMIDMGNIQMGDQYLFGGVKNTTAPFSATAPYYSGDESALKIEVGPATTQQMNIPGNQLLTADTATTQPYGTTNILQTFDDLIAAVTANNVAGIKAGATALGDGAKQITNAQTDVASRIVRLDSTAKLNNNTRNTLETIYGNTQNVDYAKLAVQLNQQKIAFEASLSSTAKLSQLSLLDYM</sequence>
<keyword evidence="3" id="KW-0964">Secreted</keyword>
<dbReference type="Pfam" id="PF00700">
    <property type="entry name" value="Flagellin_C"/>
    <property type="match status" value="1"/>
</dbReference>
<dbReference type="InterPro" id="IPR001492">
    <property type="entry name" value="Flagellin"/>
</dbReference>
<name>A0ABS5U8D3_9BACT</name>
<reference evidence="6 7" key="1">
    <citation type="submission" date="2021-05" db="EMBL/GenBank/DDBJ databases">
        <title>The draft genome of Geobacter chapellei DSM 13688.</title>
        <authorList>
            <person name="Xu Z."/>
            <person name="Masuda Y."/>
            <person name="Itoh H."/>
            <person name="Senoo K."/>
        </authorList>
    </citation>
    <scope>NUCLEOTIDE SEQUENCE [LARGE SCALE GENOMIC DNA]</scope>
    <source>
        <strain evidence="6 7">DSM 13688</strain>
    </source>
</reference>
<feature type="domain" description="Flagellin C-terminal" evidence="5">
    <location>
        <begin position="220"/>
        <end position="300"/>
    </location>
</feature>
<keyword evidence="7" id="KW-1185">Reference proteome</keyword>
<evidence type="ECO:0000259" key="4">
    <source>
        <dbReference type="Pfam" id="PF00669"/>
    </source>
</evidence>
<evidence type="ECO:0000259" key="5">
    <source>
        <dbReference type="Pfam" id="PF00700"/>
    </source>
</evidence>
<dbReference type="RefSeq" id="WP_214298246.1">
    <property type="nucleotide sequence ID" value="NZ_JAHDYS010000007.1"/>
</dbReference>
<keyword evidence="2 3" id="KW-0975">Bacterial flagellum</keyword>
<comment type="subcellular location">
    <subcellularLocation>
        <location evidence="3">Secreted</location>
    </subcellularLocation>
    <subcellularLocation>
        <location evidence="3">Bacterial flagellum</location>
    </subcellularLocation>
</comment>
<comment type="function">
    <text evidence="3">Flagellin is the subunit protein which polymerizes to form the filaments of bacterial flagella.</text>
</comment>
<dbReference type="EMBL" id="JAHDYS010000007">
    <property type="protein sequence ID" value="MBT1071922.1"/>
    <property type="molecule type" value="Genomic_DNA"/>
</dbReference>
<feature type="domain" description="Flagellin N-terminal" evidence="4">
    <location>
        <begin position="5"/>
        <end position="138"/>
    </location>
</feature>
<dbReference type="InterPro" id="IPR046358">
    <property type="entry name" value="Flagellin_C"/>
</dbReference>
<evidence type="ECO:0000256" key="1">
    <source>
        <dbReference type="ARBA" id="ARBA00005709"/>
    </source>
</evidence>
<protein>
    <recommendedName>
        <fullName evidence="3">Flagellin</fullName>
    </recommendedName>
</protein>
<evidence type="ECO:0000256" key="2">
    <source>
        <dbReference type="ARBA" id="ARBA00023143"/>
    </source>
</evidence>
<evidence type="ECO:0000313" key="7">
    <source>
        <dbReference type="Proteomes" id="UP000784128"/>
    </source>
</evidence>
<keyword evidence="6" id="KW-0282">Flagellum</keyword>
<dbReference type="Proteomes" id="UP000784128">
    <property type="component" value="Unassembled WGS sequence"/>
</dbReference>
<comment type="caution">
    <text evidence="6">The sequence shown here is derived from an EMBL/GenBank/DDBJ whole genome shotgun (WGS) entry which is preliminary data.</text>
</comment>
<evidence type="ECO:0000313" key="6">
    <source>
        <dbReference type="EMBL" id="MBT1071922.1"/>
    </source>
</evidence>
<dbReference type="InterPro" id="IPR001029">
    <property type="entry name" value="Flagellin_N"/>
</dbReference>
<comment type="similarity">
    <text evidence="1 3">Belongs to the bacterial flagellin family.</text>
</comment>
<dbReference type="Pfam" id="PF00669">
    <property type="entry name" value="Flagellin_N"/>
    <property type="match status" value="1"/>
</dbReference>
<accession>A0ABS5U8D3</accession>
<organism evidence="6 7">
    <name type="scientific">Pelotalea chapellei</name>
    <dbReference type="NCBI Taxonomy" id="44671"/>
    <lineage>
        <taxon>Bacteria</taxon>
        <taxon>Pseudomonadati</taxon>
        <taxon>Thermodesulfobacteriota</taxon>
        <taxon>Desulfuromonadia</taxon>
        <taxon>Geobacterales</taxon>
        <taxon>Geobacteraceae</taxon>
        <taxon>Pelotalea</taxon>
    </lineage>
</organism>
<proteinExistence type="inferred from homology"/>
<dbReference type="PANTHER" id="PTHR42792:SF1">
    <property type="entry name" value="FLAGELLAR HOOK-ASSOCIATED PROTEIN 3"/>
    <property type="match status" value="1"/>
</dbReference>
<keyword evidence="6" id="KW-0969">Cilium</keyword>
<dbReference type="Gene3D" id="1.20.1330.10">
    <property type="entry name" value="f41 fragment of flagellin, N-terminal domain"/>
    <property type="match status" value="1"/>
</dbReference>